<dbReference type="OrthoDB" id="426882at2759"/>
<dbReference type="InterPro" id="IPR017941">
    <property type="entry name" value="Rieske_2Fe-2S"/>
</dbReference>
<evidence type="ECO:0000256" key="6">
    <source>
        <dbReference type="SAM" id="MobiDB-lite"/>
    </source>
</evidence>
<evidence type="ECO:0000256" key="4">
    <source>
        <dbReference type="ARBA" id="ARBA00023014"/>
    </source>
</evidence>
<comment type="cofactor">
    <cofactor evidence="5">
        <name>[2Fe-2S] cluster</name>
        <dbReference type="ChEBI" id="CHEBI:190135"/>
    </cofactor>
</comment>
<dbReference type="PANTHER" id="PTHR21496">
    <property type="entry name" value="FERREDOXIN-RELATED"/>
    <property type="match status" value="1"/>
</dbReference>
<evidence type="ECO:0000256" key="5">
    <source>
        <dbReference type="ARBA" id="ARBA00034078"/>
    </source>
</evidence>
<keyword evidence="1" id="KW-0001">2Fe-2S</keyword>
<dbReference type="EMBL" id="CP031050">
    <property type="protein sequence ID" value="QDZ25509.1"/>
    <property type="molecule type" value="Genomic_DNA"/>
</dbReference>
<dbReference type="InterPro" id="IPR036922">
    <property type="entry name" value="Rieske_2Fe-2S_sf"/>
</dbReference>
<dbReference type="Pfam" id="PF22543">
    <property type="entry name" value="Rieske_4"/>
    <property type="match status" value="1"/>
</dbReference>
<dbReference type="GO" id="GO:0046872">
    <property type="term" value="F:metal ion binding"/>
    <property type="evidence" value="ECO:0007669"/>
    <property type="project" value="UniProtKB-KW"/>
</dbReference>
<dbReference type="AlphaFoldDB" id="A0A5B8MY22"/>
<keyword evidence="9" id="KW-1185">Reference proteome</keyword>
<reference evidence="8 9" key="1">
    <citation type="submission" date="2018-07" db="EMBL/GenBank/DDBJ databases">
        <title>The complete nuclear genome of the prasinophyte Chloropicon primus (CCMP1205).</title>
        <authorList>
            <person name="Pombert J.-F."/>
            <person name="Otis C."/>
            <person name="Turmel M."/>
            <person name="Lemieux C."/>
        </authorList>
    </citation>
    <scope>NUCLEOTIDE SEQUENCE [LARGE SCALE GENOMIC DNA]</scope>
    <source>
        <strain evidence="8 9">CCMP1205</strain>
    </source>
</reference>
<dbReference type="Gene3D" id="2.102.10.10">
    <property type="entry name" value="Rieske [2Fe-2S] iron-sulphur domain"/>
    <property type="match status" value="1"/>
</dbReference>
<evidence type="ECO:0000259" key="7">
    <source>
        <dbReference type="PROSITE" id="PS51296"/>
    </source>
</evidence>
<evidence type="ECO:0000313" key="9">
    <source>
        <dbReference type="Proteomes" id="UP000316726"/>
    </source>
</evidence>
<accession>A0A5B8MY22</accession>
<proteinExistence type="predicted"/>
<dbReference type="InterPro" id="IPR054716">
    <property type="entry name" value="Sol_Rieske_ferrdox_dom"/>
</dbReference>
<evidence type="ECO:0000313" key="8">
    <source>
        <dbReference type="EMBL" id="QDZ25509.1"/>
    </source>
</evidence>
<gene>
    <name evidence="8" type="ORF">A3770_17p80270</name>
</gene>
<keyword evidence="4" id="KW-0411">Iron-sulfur</keyword>
<sequence length="199" mass="21546">MEVEVAQASDLRLDGSKVQARVNGRYVSIFNVKGELYCIDAICYHAGGPLTVGDIEDVDGKACVRCPWHNYIVTVQTGEKLYQKLVKTEEGKLVPGGWDSVGQRQRTHRVFERSGAVFVVVDEEGSFESDKYSSDEACGRRLVSSGGSFGNPKPNPFGARGAGGQGRGAFLGMKNLVSRVTSGHLFGADGKMPFKKPQQ</sequence>
<organism evidence="8 9">
    <name type="scientific">Chloropicon primus</name>
    <dbReference type="NCBI Taxonomy" id="1764295"/>
    <lineage>
        <taxon>Eukaryota</taxon>
        <taxon>Viridiplantae</taxon>
        <taxon>Chlorophyta</taxon>
        <taxon>Chloropicophyceae</taxon>
        <taxon>Chloropicales</taxon>
        <taxon>Chloropicaceae</taxon>
        <taxon>Chloropicon</taxon>
    </lineage>
</organism>
<evidence type="ECO:0000256" key="3">
    <source>
        <dbReference type="ARBA" id="ARBA00023004"/>
    </source>
</evidence>
<dbReference type="PANTHER" id="PTHR21496:SF0">
    <property type="entry name" value="RIESKE DOMAIN-CONTAINING PROTEIN"/>
    <property type="match status" value="1"/>
</dbReference>
<keyword evidence="3" id="KW-0408">Iron</keyword>
<dbReference type="GO" id="GO:0051537">
    <property type="term" value="F:2 iron, 2 sulfur cluster binding"/>
    <property type="evidence" value="ECO:0007669"/>
    <property type="project" value="UniProtKB-KW"/>
</dbReference>
<protein>
    <recommendedName>
        <fullName evidence="7">Rieske domain-containing protein</fullName>
    </recommendedName>
</protein>
<evidence type="ECO:0000256" key="2">
    <source>
        <dbReference type="ARBA" id="ARBA00022723"/>
    </source>
</evidence>
<feature type="region of interest" description="Disordered" evidence="6">
    <location>
        <begin position="144"/>
        <end position="163"/>
    </location>
</feature>
<evidence type="ECO:0000256" key="1">
    <source>
        <dbReference type="ARBA" id="ARBA00022714"/>
    </source>
</evidence>
<keyword evidence="2" id="KW-0479">Metal-binding</keyword>
<dbReference type="CDD" id="cd03467">
    <property type="entry name" value="Rieske"/>
    <property type="match status" value="1"/>
</dbReference>
<dbReference type="Proteomes" id="UP000316726">
    <property type="component" value="Chromosome 17"/>
</dbReference>
<feature type="domain" description="Rieske" evidence="7">
    <location>
        <begin position="3"/>
        <end position="119"/>
    </location>
</feature>
<dbReference type="PROSITE" id="PS51296">
    <property type="entry name" value="RIESKE"/>
    <property type="match status" value="1"/>
</dbReference>
<dbReference type="SUPFAM" id="SSF50022">
    <property type="entry name" value="ISP domain"/>
    <property type="match status" value="1"/>
</dbReference>
<name>A0A5B8MY22_9CHLO</name>